<evidence type="ECO:0000259" key="1">
    <source>
        <dbReference type="Pfam" id="PF01609"/>
    </source>
</evidence>
<dbReference type="Proteomes" id="UP000192491">
    <property type="component" value="Unassembled WGS sequence"/>
</dbReference>
<dbReference type="InterPro" id="IPR047647">
    <property type="entry name" value="ISAs1_transpos"/>
</dbReference>
<dbReference type="NCBIfam" id="NF033564">
    <property type="entry name" value="transpos_ISAs1"/>
    <property type="match status" value="1"/>
</dbReference>
<reference evidence="3 4" key="1">
    <citation type="submission" date="2017-01" db="EMBL/GenBank/DDBJ databases">
        <title>Novel large sulfur bacteria in the metagenomes of groundwater-fed chemosynthetic microbial mats in the Lake Huron basin.</title>
        <authorList>
            <person name="Sharrar A.M."/>
            <person name="Flood B.E."/>
            <person name="Bailey J.V."/>
            <person name="Jones D.S."/>
            <person name="Biddanda B."/>
            <person name="Ruberg S.A."/>
            <person name="Marcus D.N."/>
            <person name="Dick G.J."/>
        </authorList>
    </citation>
    <scope>NUCLEOTIDE SEQUENCE [LARGE SCALE GENOMIC DNA]</scope>
    <source>
        <strain evidence="3">A8</strain>
    </source>
</reference>
<name>A0A1Y1QB15_9GAMM</name>
<dbReference type="GO" id="GO:0006313">
    <property type="term" value="P:DNA transposition"/>
    <property type="evidence" value="ECO:0007669"/>
    <property type="project" value="InterPro"/>
</dbReference>
<evidence type="ECO:0000259" key="2">
    <source>
        <dbReference type="Pfam" id="PF13808"/>
    </source>
</evidence>
<dbReference type="GO" id="GO:0003677">
    <property type="term" value="F:DNA binding"/>
    <property type="evidence" value="ECO:0007669"/>
    <property type="project" value="InterPro"/>
</dbReference>
<evidence type="ECO:0000313" key="4">
    <source>
        <dbReference type="Proteomes" id="UP000192491"/>
    </source>
</evidence>
<dbReference type="EMBL" id="MTEJ01000569">
    <property type="protein sequence ID" value="OQX01535.1"/>
    <property type="molecule type" value="Genomic_DNA"/>
</dbReference>
<feature type="domain" description="Transposase IS4-like" evidence="1">
    <location>
        <begin position="114"/>
        <end position="340"/>
    </location>
</feature>
<sequence length="373" mass="41718">MPNLPSIAISRLLEQLSGLEDPRQQAKVLYPLPEILLLGLASSLAGADDVVEMVRWANLNADFLRRYYPYARGFPSHDTVSDVFNALNAKLFSELFIRWTNSLSAGEADLLNIDGKTSRRSGGNGQNPLHLVSAWANQQNLVLGQEATDQKSNEITAIPALLRKLDIEGCLITIDAMGTQKAIAKQIVEAGGDYLLAVKDNQKTLAEDITLFFEKPPAGYVLDEDTQVEKDHGRLETRRCRICTDVSWLEPRQEWAGLASIICVESWVKKAGKSTYSIRHYIGSLAMTAKAAQYAVRSHWAVENKLHWVLDVLMQEDLARNRTNHGAHNLAILRHMGTNLLRHDQTNKHSLKVRRKQAGWSTDYLAQLLGQVM</sequence>
<dbReference type="GO" id="GO:0004803">
    <property type="term" value="F:transposase activity"/>
    <property type="evidence" value="ECO:0007669"/>
    <property type="project" value="InterPro"/>
</dbReference>
<organism evidence="3 4">
    <name type="scientific">Thiothrix lacustris</name>
    <dbReference type="NCBI Taxonomy" id="525917"/>
    <lineage>
        <taxon>Bacteria</taxon>
        <taxon>Pseudomonadati</taxon>
        <taxon>Pseudomonadota</taxon>
        <taxon>Gammaproteobacteria</taxon>
        <taxon>Thiotrichales</taxon>
        <taxon>Thiotrichaceae</taxon>
        <taxon>Thiothrix</taxon>
    </lineage>
</organism>
<comment type="caution">
    <text evidence="3">The sequence shown here is derived from an EMBL/GenBank/DDBJ whole genome shotgun (WGS) entry which is preliminary data.</text>
</comment>
<evidence type="ECO:0008006" key="5">
    <source>
        <dbReference type="Google" id="ProtNLM"/>
    </source>
</evidence>
<protein>
    <recommendedName>
        <fullName evidence="5">ISAs1 family transposase</fullName>
    </recommendedName>
</protein>
<dbReference type="InterPro" id="IPR032806">
    <property type="entry name" value="YbfD_N"/>
</dbReference>
<dbReference type="PANTHER" id="PTHR30298:SF0">
    <property type="entry name" value="PROTEIN YBFL-RELATED"/>
    <property type="match status" value="1"/>
</dbReference>
<gene>
    <name evidence="3" type="ORF">BWK73_45745</name>
</gene>
<feature type="domain" description="H repeat-associated protein N-terminal" evidence="2">
    <location>
        <begin position="14"/>
        <end position="100"/>
    </location>
</feature>
<dbReference type="Pfam" id="PF13808">
    <property type="entry name" value="DDE_Tnp_1_assoc"/>
    <property type="match status" value="1"/>
</dbReference>
<evidence type="ECO:0000313" key="3">
    <source>
        <dbReference type="EMBL" id="OQX01535.1"/>
    </source>
</evidence>
<proteinExistence type="predicted"/>
<accession>A0A1Y1QB15</accession>
<dbReference type="InterPro" id="IPR002559">
    <property type="entry name" value="Transposase_11"/>
</dbReference>
<dbReference type="AlphaFoldDB" id="A0A1Y1QB15"/>
<dbReference type="PANTHER" id="PTHR30298">
    <property type="entry name" value="H REPEAT-ASSOCIATED PREDICTED TRANSPOSASE"/>
    <property type="match status" value="1"/>
</dbReference>
<dbReference type="Pfam" id="PF01609">
    <property type="entry name" value="DDE_Tnp_1"/>
    <property type="match status" value="1"/>
</dbReference>
<dbReference type="InterPro" id="IPR051698">
    <property type="entry name" value="Transposase_11-like"/>
</dbReference>